<dbReference type="OrthoDB" id="1900634at2759"/>
<name>A0A5J5A779_9ASTE</name>
<dbReference type="PANTHER" id="PTHR15502:SF7">
    <property type="entry name" value="CALCINEURIN-BINDING PROTEIN CABIN-1"/>
    <property type="match status" value="1"/>
</dbReference>
<proteinExistence type="predicted"/>
<dbReference type="Proteomes" id="UP000325577">
    <property type="component" value="Linkage Group LG3"/>
</dbReference>
<gene>
    <name evidence="5" type="ORF">F0562_006929</name>
</gene>
<evidence type="ECO:0000259" key="4">
    <source>
        <dbReference type="Pfam" id="PF00931"/>
    </source>
</evidence>
<organism evidence="5 6">
    <name type="scientific">Nyssa sinensis</name>
    <dbReference type="NCBI Taxonomy" id="561372"/>
    <lineage>
        <taxon>Eukaryota</taxon>
        <taxon>Viridiplantae</taxon>
        <taxon>Streptophyta</taxon>
        <taxon>Embryophyta</taxon>
        <taxon>Tracheophyta</taxon>
        <taxon>Spermatophyta</taxon>
        <taxon>Magnoliopsida</taxon>
        <taxon>eudicotyledons</taxon>
        <taxon>Gunneridae</taxon>
        <taxon>Pentapetalae</taxon>
        <taxon>asterids</taxon>
        <taxon>Cornales</taxon>
        <taxon>Nyssaceae</taxon>
        <taxon>Nyssa</taxon>
    </lineage>
</organism>
<evidence type="ECO:0000256" key="3">
    <source>
        <dbReference type="SAM" id="MobiDB-lite"/>
    </source>
</evidence>
<dbReference type="AlphaFoldDB" id="A0A5J5A779"/>
<dbReference type="GO" id="GO:0043531">
    <property type="term" value="F:ADP binding"/>
    <property type="evidence" value="ECO:0007669"/>
    <property type="project" value="InterPro"/>
</dbReference>
<feature type="domain" description="NB-ARC" evidence="4">
    <location>
        <begin position="320"/>
        <end position="455"/>
    </location>
</feature>
<evidence type="ECO:0000256" key="1">
    <source>
        <dbReference type="ARBA" id="ARBA00004123"/>
    </source>
</evidence>
<dbReference type="InterPro" id="IPR027417">
    <property type="entry name" value="P-loop_NTPase"/>
</dbReference>
<evidence type="ECO:0000313" key="6">
    <source>
        <dbReference type="Proteomes" id="UP000325577"/>
    </source>
</evidence>
<feature type="region of interest" description="Disordered" evidence="3">
    <location>
        <begin position="133"/>
        <end position="234"/>
    </location>
</feature>
<comment type="subcellular location">
    <subcellularLocation>
        <location evidence="1">Nucleus</location>
    </subcellularLocation>
</comment>
<dbReference type="GO" id="GO:0006325">
    <property type="term" value="P:chromatin organization"/>
    <property type="evidence" value="ECO:0007669"/>
    <property type="project" value="InterPro"/>
</dbReference>
<reference evidence="5 6" key="1">
    <citation type="submission" date="2019-09" db="EMBL/GenBank/DDBJ databases">
        <title>A chromosome-level genome assembly of the Chinese tupelo Nyssa sinensis.</title>
        <authorList>
            <person name="Yang X."/>
            <person name="Kang M."/>
            <person name="Yang Y."/>
            <person name="Xiong H."/>
            <person name="Wang M."/>
            <person name="Zhang Z."/>
            <person name="Wang Z."/>
            <person name="Wu H."/>
            <person name="Ma T."/>
            <person name="Liu J."/>
            <person name="Xi Z."/>
        </authorList>
    </citation>
    <scope>NUCLEOTIDE SEQUENCE [LARGE SCALE GENOMIC DNA]</scope>
    <source>
        <strain evidence="5">J267</strain>
        <tissue evidence="5">Leaf</tissue>
    </source>
</reference>
<dbReference type="Pfam" id="PF00931">
    <property type="entry name" value="NB-ARC"/>
    <property type="match status" value="1"/>
</dbReference>
<evidence type="ECO:0000256" key="2">
    <source>
        <dbReference type="ARBA" id="ARBA00023242"/>
    </source>
</evidence>
<dbReference type="Gene3D" id="3.40.50.300">
    <property type="entry name" value="P-loop containing nucleotide triphosphate hydrolases"/>
    <property type="match status" value="1"/>
</dbReference>
<dbReference type="GO" id="GO:0031491">
    <property type="term" value="F:nucleosome binding"/>
    <property type="evidence" value="ECO:0007669"/>
    <property type="project" value="TreeGrafter"/>
</dbReference>
<dbReference type="PANTHER" id="PTHR15502">
    <property type="entry name" value="CALCINEURIN-BINDING PROTEIN CABIN 1-RELATED"/>
    <property type="match status" value="1"/>
</dbReference>
<protein>
    <recommendedName>
        <fullName evidence="4">NB-ARC domain-containing protein</fullName>
    </recommendedName>
</protein>
<dbReference type="PRINTS" id="PR00364">
    <property type="entry name" value="DISEASERSIST"/>
</dbReference>
<evidence type="ECO:0000313" key="5">
    <source>
        <dbReference type="EMBL" id="KAA8525207.1"/>
    </source>
</evidence>
<dbReference type="InterPro" id="IPR002182">
    <property type="entry name" value="NB-ARC"/>
</dbReference>
<feature type="compositionally biased region" description="Polar residues" evidence="3">
    <location>
        <begin position="167"/>
        <end position="191"/>
    </location>
</feature>
<dbReference type="SUPFAM" id="SSF52540">
    <property type="entry name" value="P-loop containing nucleoside triphosphate hydrolases"/>
    <property type="match status" value="1"/>
</dbReference>
<keyword evidence="6" id="KW-1185">Reference proteome</keyword>
<accession>A0A5J5A779</accession>
<dbReference type="InterPro" id="IPR033053">
    <property type="entry name" value="Hir3/CABIN1"/>
</dbReference>
<sequence>MQTNELWNSSFEDSNHLKNLEAKWNPLLSKIKNVIIKKASEEDLETAASLLRCSYNFHQDTSCLMLPSGVNLYMVPSQFATEAHFQPGMDGLNILELSIPRKLLLWAYTLLHGCCTNMSFVIKYCEENAKMKKGSGSSSVPSNTIIPAASGSHTGAGKDGVNKCSDTETASSNTLVPSTLPESESAHNMPSVSLAERESAHNMASASFPESESARGMASTSLPENESTHVPSISFSSESQKFLSATPHLLHCNTTIGERSNVDKHDGGDSSKEAHVLFEDSEHLSVKSGISEARGKKLRICELELVVILDEEWLLVSMDNGMGGVGKTVLANEVFWRVECQFDLKLWIRLSHKLNPEDDDSRKEIVRKILEPFKETTNHASLDDLLHALYDNLRDRRYLIVLDNVWHESNWYANLNSLLQMDGASNSSNLSHGLPKGSGCAIIVTSRLKKVAHGMVIKLGLHVYNVEDFEKATRKLRLLPGVFHIEKKPVYPTFKNFIVVRGICDPEEIVKQMGKFCFTELLFAF</sequence>
<dbReference type="EMBL" id="CM018046">
    <property type="protein sequence ID" value="KAA8525207.1"/>
    <property type="molecule type" value="Genomic_DNA"/>
</dbReference>
<keyword evidence="2" id="KW-0539">Nucleus</keyword>
<feature type="compositionally biased region" description="Polar residues" evidence="3">
    <location>
        <begin position="135"/>
        <end position="145"/>
    </location>
</feature>
<dbReference type="GO" id="GO:0005634">
    <property type="term" value="C:nucleus"/>
    <property type="evidence" value="ECO:0007669"/>
    <property type="project" value="UniProtKB-SubCell"/>
</dbReference>
<feature type="compositionally biased region" description="Polar residues" evidence="3">
    <location>
        <begin position="218"/>
        <end position="234"/>
    </location>
</feature>